<keyword evidence="7" id="KW-1185">Reference proteome</keyword>
<keyword evidence="3" id="KW-0472">Membrane</keyword>
<comment type="similarity">
    <text evidence="5">Belongs to the Psb28 family.</text>
</comment>
<keyword evidence="4 5" id="KW-0604">Photosystem II</keyword>
<dbReference type="OrthoDB" id="1938621at2759"/>
<dbReference type="EMBL" id="GG663743">
    <property type="protein sequence ID" value="EEH54772.1"/>
    <property type="molecule type" value="Genomic_DNA"/>
</dbReference>
<dbReference type="PANTHER" id="PTHR34963">
    <property type="match status" value="1"/>
</dbReference>
<dbReference type="KEGG" id="mpp:MICPUCDRAFT_19538"/>
<dbReference type="OMA" id="YMNDDEG"/>
<dbReference type="NCBIfam" id="TIGR03047">
    <property type="entry name" value="PS_II_psb28"/>
    <property type="match status" value="1"/>
</dbReference>
<dbReference type="Proteomes" id="UP000001876">
    <property type="component" value="Unassembled WGS sequence"/>
</dbReference>
<accession>C1MYZ0</accession>
<dbReference type="eggNOG" id="ENOG502RMFI">
    <property type="taxonomic scope" value="Eukaryota"/>
</dbReference>
<dbReference type="GO" id="GO:0015979">
    <property type="term" value="P:photosynthesis"/>
    <property type="evidence" value="ECO:0007669"/>
    <property type="project" value="UniProtKB-KW"/>
</dbReference>
<dbReference type="HAMAP" id="MF_01370">
    <property type="entry name" value="PSII_Psb28"/>
    <property type="match status" value="1"/>
</dbReference>
<gene>
    <name evidence="6" type="primary">PSBW1</name>
    <name evidence="6" type="ORF">MICPUCDRAFT_19538</name>
</gene>
<dbReference type="Gene3D" id="2.40.30.220">
    <property type="entry name" value="Photosystem II Psb28"/>
    <property type="match status" value="1"/>
</dbReference>
<dbReference type="GeneID" id="9686307"/>
<evidence type="ECO:0000313" key="6">
    <source>
        <dbReference type="EMBL" id="EEH54772.1"/>
    </source>
</evidence>
<protein>
    <recommendedName>
        <fullName evidence="5">Photosystem II reaction center Psb28 protein</fullName>
    </recommendedName>
</protein>
<evidence type="ECO:0000256" key="1">
    <source>
        <dbReference type="ARBA" id="ARBA00004170"/>
    </source>
</evidence>
<name>C1MYZ0_MICPC</name>
<dbReference type="Pfam" id="PF03912">
    <property type="entry name" value="Psb28"/>
    <property type="match status" value="1"/>
</dbReference>
<reference evidence="6 7" key="1">
    <citation type="journal article" date="2009" name="Science">
        <title>Green evolution and dynamic adaptations revealed by genomes of the marine picoeukaryotes Micromonas.</title>
        <authorList>
            <person name="Worden A.Z."/>
            <person name="Lee J.H."/>
            <person name="Mock T."/>
            <person name="Rouze P."/>
            <person name="Simmons M.P."/>
            <person name="Aerts A.L."/>
            <person name="Allen A.E."/>
            <person name="Cuvelier M.L."/>
            <person name="Derelle E."/>
            <person name="Everett M.V."/>
            <person name="Foulon E."/>
            <person name="Grimwood J."/>
            <person name="Gundlach H."/>
            <person name="Henrissat B."/>
            <person name="Napoli C."/>
            <person name="McDonald S.M."/>
            <person name="Parker M.S."/>
            <person name="Rombauts S."/>
            <person name="Salamov A."/>
            <person name="Von Dassow P."/>
            <person name="Badger J.H."/>
            <person name="Coutinho P.M."/>
            <person name="Demir E."/>
            <person name="Dubchak I."/>
            <person name="Gentemann C."/>
            <person name="Eikrem W."/>
            <person name="Gready J.E."/>
            <person name="John U."/>
            <person name="Lanier W."/>
            <person name="Lindquist E.A."/>
            <person name="Lucas S."/>
            <person name="Mayer K.F."/>
            <person name="Moreau H."/>
            <person name="Not F."/>
            <person name="Otillar R."/>
            <person name="Panaud O."/>
            <person name="Pangilinan J."/>
            <person name="Paulsen I."/>
            <person name="Piegu B."/>
            <person name="Poliakov A."/>
            <person name="Robbens S."/>
            <person name="Schmutz J."/>
            <person name="Toulza E."/>
            <person name="Wyss T."/>
            <person name="Zelensky A."/>
            <person name="Zhou K."/>
            <person name="Armbrust E.V."/>
            <person name="Bhattacharya D."/>
            <person name="Goodenough U.W."/>
            <person name="Van de Peer Y."/>
            <person name="Grigoriev I.V."/>
        </authorList>
    </citation>
    <scope>NUCLEOTIDE SEQUENCE [LARGE SCALE GENOMIC DNA]</scope>
    <source>
        <strain evidence="6 7">CCMP1545</strain>
    </source>
</reference>
<dbReference type="InterPro" id="IPR005610">
    <property type="entry name" value="PSII_Psb28_class-1"/>
</dbReference>
<dbReference type="STRING" id="564608.C1MYZ0"/>
<evidence type="ECO:0000256" key="3">
    <source>
        <dbReference type="ARBA" id="ARBA00023136"/>
    </source>
</evidence>
<dbReference type="GO" id="GO:0009654">
    <property type="term" value="C:photosystem II oxygen evolving complex"/>
    <property type="evidence" value="ECO:0007669"/>
    <property type="project" value="InterPro"/>
</dbReference>
<comment type="subcellular location">
    <subcellularLocation>
        <location evidence="1">Membrane</location>
        <topology evidence="1">Peripheral membrane protein</topology>
    </subcellularLocation>
</comment>
<dbReference type="RefSeq" id="XP_003061122.1">
    <property type="nucleotide sequence ID" value="XM_003061076.1"/>
</dbReference>
<evidence type="ECO:0000256" key="5">
    <source>
        <dbReference type="RuleBase" id="RU003509"/>
    </source>
</evidence>
<evidence type="ECO:0000313" key="7">
    <source>
        <dbReference type="Proteomes" id="UP000001876"/>
    </source>
</evidence>
<dbReference type="InterPro" id="IPR038676">
    <property type="entry name" value="Psb28_c1_sf"/>
</dbReference>
<sequence length="151" mass="16510">MTAASLAAPASIAPSARALRATSSARLAATRARVVAPVAKTSIQFIKGLEETTQPDVRLTRSKDGTNGTAFFIFKESGIFEAPELPGDITGMFLTDEEGEISTVDVKCKFSNGKPVQIEAQYVMKSTNEWNRFMRFMERYAEDNGMGFSKK</sequence>
<evidence type="ECO:0000256" key="2">
    <source>
        <dbReference type="ARBA" id="ARBA00022531"/>
    </source>
</evidence>
<organism evidence="7">
    <name type="scientific">Micromonas pusilla (strain CCMP1545)</name>
    <name type="common">Picoplanktonic green alga</name>
    <dbReference type="NCBI Taxonomy" id="564608"/>
    <lineage>
        <taxon>Eukaryota</taxon>
        <taxon>Viridiplantae</taxon>
        <taxon>Chlorophyta</taxon>
        <taxon>Mamiellophyceae</taxon>
        <taxon>Mamiellales</taxon>
        <taxon>Mamiellaceae</taxon>
        <taxon>Micromonas</taxon>
    </lineage>
</organism>
<dbReference type="PANTHER" id="PTHR34963:SF2">
    <property type="entry name" value="PHOTOSYSTEM II REACTION CENTER PSB28 PROTEIN, CHLOROPLASTIC"/>
    <property type="match status" value="1"/>
</dbReference>
<evidence type="ECO:0000256" key="4">
    <source>
        <dbReference type="ARBA" id="ARBA00023276"/>
    </source>
</evidence>
<dbReference type="AlphaFoldDB" id="C1MYZ0"/>
<keyword evidence="2 5" id="KW-0602">Photosynthesis</keyword>
<dbReference type="GO" id="GO:0009535">
    <property type="term" value="C:chloroplast thylakoid membrane"/>
    <property type="evidence" value="ECO:0007669"/>
    <property type="project" value="TreeGrafter"/>
</dbReference>
<proteinExistence type="inferred from homology"/>